<evidence type="ECO:0000256" key="1">
    <source>
        <dbReference type="ARBA" id="ARBA00023015"/>
    </source>
</evidence>
<dbReference type="PROSITE" id="PS51118">
    <property type="entry name" value="HTH_HXLR"/>
    <property type="match status" value="1"/>
</dbReference>
<protein>
    <submittedName>
        <fullName evidence="5">Helix-turn-helix domain-containing protein</fullName>
    </submittedName>
</protein>
<sequence>MNNARIESTCPISFTLDLFGDKWTLLIMRDILFRQKRSFSEFLNSSEKIASNILVDRLNLLVKEDLIIKGTSPENKSKFLYRPTQKGIDLFPLLCEMVLWADRYSPKGADKTLTKPLMADRPKTISQLKKPFEQQLNQS</sequence>
<proteinExistence type="predicted"/>
<dbReference type="EMBL" id="CP117167">
    <property type="protein sequence ID" value="WCT14362.1"/>
    <property type="molecule type" value="Genomic_DNA"/>
</dbReference>
<keyword evidence="6" id="KW-1185">Reference proteome</keyword>
<dbReference type="Proteomes" id="UP001216139">
    <property type="component" value="Chromosome"/>
</dbReference>
<dbReference type="PANTHER" id="PTHR33204">
    <property type="entry name" value="TRANSCRIPTIONAL REGULATOR, MARR FAMILY"/>
    <property type="match status" value="1"/>
</dbReference>
<dbReference type="SUPFAM" id="SSF46785">
    <property type="entry name" value="Winged helix' DNA-binding domain"/>
    <property type="match status" value="1"/>
</dbReference>
<keyword evidence="1" id="KW-0805">Transcription regulation</keyword>
<evidence type="ECO:0000259" key="4">
    <source>
        <dbReference type="PROSITE" id="PS51118"/>
    </source>
</evidence>
<accession>A0ABY7TGS1</accession>
<keyword evidence="2" id="KW-0238">DNA-binding</keyword>
<organism evidence="5 6">
    <name type="scientific">Mucilaginibacter jinjuensis</name>
    <dbReference type="NCBI Taxonomy" id="1176721"/>
    <lineage>
        <taxon>Bacteria</taxon>
        <taxon>Pseudomonadati</taxon>
        <taxon>Bacteroidota</taxon>
        <taxon>Sphingobacteriia</taxon>
        <taxon>Sphingobacteriales</taxon>
        <taxon>Sphingobacteriaceae</taxon>
        <taxon>Mucilaginibacter</taxon>
    </lineage>
</organism>
<reference evidence="5 6" key="1">
    <citation type="submission" date="2023-02" db="EMBL/GenBank/DDBJ databases">
        <title>Genome sequence of Mucilaginibacter jinjuensis strain KACC 16571.</title>
        <authorList>
            <person name="Kim S."/>
            <person name="Heo J."/>
            <person name="Kwon S.-W."/>
        </authorList>
    </citation>
    <scope>NUCLEOTIDE SEQUENCE [LARGE SCALE GENOMIC DNA]</scope>
    <source>
        <strain evidence="5 6">KACC 16571</strain>
    </source>
</reference>
<name>A0ABY7TGS1_9SPHI</name>
<gene>
    <name evidence="5" type="ORF">PQO05_10500</name>
</gene>
<dbReference type="InterPro" id="IPR036388">
    <property type="entry name" value="WH-like_DNA-bd_sf"/>
</dbReference>
<dbReference type="Gene3D" id="1.10.10.10">
    <property type="entry name" value="Winged helix-like DNA-binding domain superfamily/Winged helix DNA-binding domain"/>
    <property type="match status" value="1"/>
</dbReference>
<dbReference type="Pfam" id="PF01638">
    <property type="entry name" value="HxlR"/>
    <property type="match status" value="1"/>
</dbReference>
<evidence type="ECO:0000313" key="6">
    <source>
        <dbReference type="Proteomes" id="UP001216139"/>
    </source>
</evidence>
<evidence type="ECO:0000256" key="2">
    <source>
        <dbReference type="ARBA" id="ARBA00023125"/>
    </source>
</evidence>
<evidence type="ECO:0000256" key="3">
    <source>
        <dbReference type="ARBA" id="ARBA00023163"/>
    </source>
</evidence>
<dbReference type="InterPro" id="IPR036390">
    <property type="entry name" value="WH_DNA-bd_sf"/>
</dbReference>
<dbReference type="InterPro" id="IPR002577">
    <property type="entry name" value="HTH_HxlR"/>
</dbReference>
<feature type="domain" description="HTH hxlR-type" evidence="4">
    <location>
        <begin position="10"/>
        <end position="109"/>
    </location>
</feature>
<keyword evidence="3" id="KW-0804">Transcription</keyword>
<dbReference type="PANTHER" id="PTHR33204:SF18">
    <property type="entry name" value="TRANSCRIPTIONAL REGULATORY PROTEIN"/>
    <property type="match status" value="1"/>
</dbReference>
<dbReference type="RefSeq" id="WP_273632834.1">
    <property type="nucleotide sequence ID" value="NZ_CP117167.1"/>
</dbReference>
<evidence type="ECO:0000313" key="5">
    <source>
        <dbReference type="EMBL" id="WCT14362.1"/>
    </source>
</evidence>